<dbReference type="AlphaFoldDB" id="A0A9P4LQ65"/>
<name>A0A9P4LQ65_9PLEO</name>
<reference evidence="3" key="1">
    <citation type="journal article" date="2020" name="Stud. Mycol.">
        <title>101 Dothideomycetes genomes: a test case for predicting lifestyles and emergence of pathogens.</title>
        <authorList>
            <person name="Haridas S."/>
            <person name="Albert R."/>
            <person name="Binder M."/>
            <person name="Bloem J."/>
            <person name="Labutti K."/>
            <person name="Salamov A."/>
            <person name="Andreopoulos B."/>
            <person name="Baker S."/>
            <person name="Barry K."/>
            <person name="Bills G."/>
            <person name="Bluhm B."/>
            <person name="Cannon C."/>
            <person name="Castanera R."/>
            <person name="Culley D."/>
            <person name="Daum C."/>
            <person name="Ezra D."/>
            <person name="Gonzalez J."/>
            <person name="Henrissat B."/>
            <person name="Kuo A."/>
            <person name="Liang C."/>
            <person name="Lipzen A."/>
            <person name="Lutzoni F."/>
            <person name="Magnuson J."/>
            <person name="Mondo S."/>
            <person name="Nolan M."/>
            <person name="Ohm R."/>
            <person name="Pangilinan J."/>
            <person name="Park H.-J."/>
            <person name="Ramirez L."/>
            <person name="Alfaro M."/>
            <person name="Sun H."/>
            <person name="Tritt A."/>
            <person name="Yoshinaga Y."/>
            <person name="Zwiers L.-H."/>
            <person name="Turgeon B."/>
            <person name="Goodwin S."/>
            <person name="Spatafora J."/>
            <person name="Crous P."/>
            <person name="Grigoriev I."/>
        </authorList>
    </citation>
    <scope>NUCLEOTIDE SEQUENCE</scope>
    <source>
        <strain evidence="3">CBS 110217</strain>
    </source>
</reference>
<dbReference type="InterPro" id="IPR010730">
    <property type="entry name" value="HET"/>
</dbReference>
<organism evidence="3 4">
    <name type="scientific">Setomelanomma holmii</name>
    <dbReference type="NCBI Taxonomy" id="210430"/>
    <lineage>
        <taxon>Eukaryota</taxon>
        <taxon>Fungi</taxon>
        <taxon>Dikarya</taxon>
        <taxon>Ascomycota</taxon>
        <taxon>Pezizomycotina</taxon>
        <taxon>Dothideomycetes</taxon>
        <taxon>Pleosporomycetidae</taxon>
        <taxon>Pleosporales</taxon>
        <taxon>Pleosporineae</taxon>
        <taxon>Phaeosphaeriaceae</taxon>
        <taxon>Setomelanomma</taxon>
    </lineage>
</organism>
<sequence>MPSPLRHLFPRHKDNEGKLSLESAKSPKWPKFPRSPRSPKSPKPLTYAERNPDRVYQCQGCNHVENLITRRIEQRQNDREERLGVVALLHNSFDELDQCAHKCATCRVFRQSLILEEVTFDGVWKIHDTREEVFVRWNQTAAAGGTSCVFLTVGIEDAPGLAGVVNCNSHNDIVHLALHPDGRGAVVVEQAKRWLNTCLVSHIGECDNLKFSSENPELLIEILSSDFIRLCENQTGGYVALSYCWGDPKTLTKPELEQVNQGKTVMNNVKDRLDPFAISDLPATVRDALQFFHAMGLRYAWIDYLCIVQDNPKGVATMHKVYSNALFTLCSCATTRATSGLFDQREAWTRRTEPCRLGGQWLTTSDMSVNELRLRSPLAGRAWTLQEERLSPRMLYVSSSRMYWSCAKANEMELKPVYEQKATKVQRPVYATTGRNTQMPLAQEFLLACRNSGSKDLHTYWADIVKSYALRSMTNIKKDRLNALSGLAAKYASASSHEEYLAGLWKNDLPADLVWKVDRPVDFDYNNVDPTESPWPSWSWAALPLQTVIETNVDSTRSSFFDRIADNEEMTSENPEDNIKRGETVKDMCVTGRIRPLWGSNSRRVDWTSVSRRVDGEERFSFAATPEQNMHAIEPRSGRVLVYEDRKTEIVGQLDFWHDVEKVQINSANLTALEIGETTMLLLEHSDKGAYRRVGVAWHVRKDFFAAADHKILMIR</sequence>
<dbReference type="Pfam" id="PF06985">
    <property type="entry name" value="HET"/>
    <property type="match status" value="1"/>
</dbReference>
<dbReference type="PANTHER" id="PTHR33112:SF16">
    <property type="entry name" value="HETEROKARYON INCOMPATIBILITY DOMAIN-CONTAINING PROTEIN"/>
    <property type="match status" value="1"/>
</dbReference>
<dbReference type="EMBL" id="ML978164">
    <property type="protein sequence ID" value="KAF2033873.1"/>
    <property type="molecule type" value="Genomic_DNA"/>
</dbReference>
<evidence type="ECO:0000256" key="1">
    <source>
        <dbReference type="SAM" id="MobiDB-lite"/>
    </source>
</evidence>
<accession>A0A9P4LQ65</accession>
<feature type="region of interest" description="Disordered" evidence="1">
    <location>
        <begin position="1"/>
        <end position="49"/>
    </location>
</feature>
<proteinExistence type="predicted"/>
<comment type="caution">
    <text evidence="3">The sequence shown here is derived from an EMBL/GenBank/DDBJ whole genome shotgun (WGS) entry which is preliminary data.</text>
</comment>
<dbReference type="OrthoDB" id="3789824at2759"/>
<keyword evidence="4" id="KW-1185">Reference proteome</keyword>
<feature type="domain" description="Heterokaryon incompatibility" evidence="2">
    <location>
        <begin position="238"/>
        <end position="387"/>
    </location>
</feature>
<dbReference type="PANTHER" id="PTHR33112">
    <property type="entry name" value="DOMAIN PROTEIN, PUTATIVE-RELATED"/>
    <property type="match status" value="1"/>
</dbReference>
<gene>
    <name evidence="3" type="ORF">EK21DRAFT_86025</name>
</gene>
<evidence type="ECO:0000313" key="3">
    <source>
        <dbReference type="EMBL" id="KAF2033873.1"/>
    </source>
</evidence>
<evidence type="ECO:0000259" key="2">
    <source>
        <dbReference type="Pfam" id="PF06985"/>
    </source>
</evidence>
<dbReference type="Proteomes" id="UP000799777">
    <property type="component" value="Unassembled WGS sequence"/>
</dbReference>
<evidence type="ECO:0000313" key="4">
    <source>
        <dbReference type="Proteomes" id="UP000799777"/>
    </source>
</evidence>
<protein>
    <submittedName>
        <fullName evidence="3">HET-domain-containing protein</fullName>
    </submittedName>
</protein>